<dbReference type="Proteomes" id="UP000494170">
    <property type="component" value="Unassembled WGS sequence"/>
</dbReference>
<dbReference type="AlphaFoldDB" id="A0A6P2ILU1"/>
<organism evidence="1 2">
    <name type="scientific">Burkholderia lata (strain ATCC 17760 / DSM 23089 / LMG 22485 / NCIMB 9086 / R18194 / 383)</name>
    <dbReference type="NCBI Taxonomy" id="482957"/>
    <lineage>
        <taxon>Bacteria</taxon>
        <taxon>Pseudomonadati</taxon>
        <taxon>Pseudomonadota</taxon>
        <taxon>Betaproteobacteria</taxon>
        <taxon>Burkholderiales</taxon>
        <taxon>Burkholderiaceae</taxon>
        <taxon>Burkholderia</taxon>
        <taxon>Burkholderia cepacia complex</taxon>
    </lineage>
</organism>
<sequence length="137" mass="15135">MPDGYVRDLSLKHHLALAGCMTGDGNHHLLVELIRTTYLAFYLWEAGIGDANLGVFLDAEIILDRAVLRAEASRRWCVEAGEDEAVKALLRLHDSQIGSVSARTFIESRARLDRLLSVGRSSSPLARHKSTAKRSLP</sequence>
<proteinExistence type="predicted"/>
<reference evidence="1 2" key="1">
    <citation type="submission" date="2019-09" db="EMBL/GenBank/DDBJ databases">
        <authorList>
            <person name="Depoorter E."/>
        </authorList>
    </citation>
    <scope>NUCLEOTIDE SEQUENCE [LARGE SCALE GENOMIC DNA]</scope>
    <source>
        <strain evidence="1">LMG 6863</strain>
    </source>
</reference>
<gene>
    <name evidence="1" type="ORF">BLA6863_01319</name>
</gene>
<evidence type="ECO:0000313" key="1">
    <source>
        <dbReference type="EMBL" id="VWB30877.1"/>
    </source>
</evidence>
<protein>
    <submittedName>
        <fullName evidence="1">Fis family transcriptional regulator</fullName>
    </submittedName>
</protein>
<name>A0A6P2ILU1_BURL3</name>
<evidence type="ECO:0000313" key="2">
    <source>
        <dbReference type="Proteomes" id="UP000494170"/>
    </source>
</evidence>
<dbReference type="RefSeq" id="WP_174938451.1">
    <property type="nucleotide sequence ID" value="NZ_CABVPY010000006.1"/>
</dbReference>
<accession>A0A6P2ILU1</accession>
<dbReference type="EMBL" id="CABVPY010000006">
    <property type="protein sequence ID" value="VWB30877.1"/>
    <property type="molecule type" value="Genomic_DNA"/>
</dbReference>